<protein>
    <recommendedName>
        <fullName evidence="1">Helix-turn-helix domain-containing protein</fullName>
    </recommendedName>
</protein>
<dbReference type="RefSeq" id="WP_106502119.1">
    <property type="nucleotide sequence ID" value="NZ_PXXO01000003.1"/>
</dbReference>
<dbReference type="Pfam" id="PF12728">
    <property type="entry name" value="HTH_17"/>
    <property type="match status" value="1"/>
</dbReference>
<sequence>METQVMTTRQRVWISTAEACALLGISRETLRQLRLRGVLQPGKHFRRWGCTEGKGPLQWHGENIEASITGWSRRHLKQ</sequence>
<reference evidence="2 3" key="1">
    <citation type="journal article" date="2018" name="Environ. Microbiol.">
        <title>Ecological and genomic features of two widespread freshwater picocyanobacteria.</title>
        <authorList>
            <person name="Cabello-Yeves P.J."/>
            <person name="Picazo A."/>
            <person name="Camacho A."/>
            <person name="Callieri C."/>
            <person name="Rosselli R."/>
            <person name="Roda-Garcia J.J."/>
            <person name="Coutinho F.H."/>
            <person name="Rodriguez-Valera F."/>
        </authorList>
    </citation>
    <scope>NUCLEOTIDE SEQUENCE [LARGE SCALE GENOMIC DNA]</scope>
    <source>
        <strain evidence="2 3">Tous</strain>
    </source>
</reference>
<dbReference type="OrthoDB" id="558924at2"/>
<comment type="caution">
    <text evidence="2">The sequence shown here is derived from an EMBL/GenBank/DDBJ whole genome shotgun (WGS) entry which is preliminary data.</text>
</comment>
<accession>A0A2P7MZI9</accession>
<dbReference type="InterPro" id="IPR041657">
    <property type="entry name" value="HTH_17"/>
</dbReference>
<name>A0A2P7MZI9_9CYAN</name>
<gene>
    <name evidence="2" type="ORF">C7K55_03970</name>
</gene>
<evidence type="ECO:0000259" key="1">
    <source>
        <dbReference type="Pfam" id="PF12728"/>
    </source>
</evidence>
<dbReference type="EMBL" id="PXXO01000003">
    <property type="protein sequence ID" value="PSJ06611.1"/>
    <property type="molecule type" value="Genomic_DNA"/>
</dbReference>
<evidence type="ECO:0000313" key="2">
    <source>
        <dbReference type="EMBL" id="PSJ06611.1"/>
    </source>
</evidence>
<keyword evidence="3" id="KW-1185">Reference proteome</keyword>
<proteinExistence type="predicted"/>
<organism evidence="2 3">
    <name type="scientific">Cyanobium usitatum str. Tous</name>
    <dbReference type="NCBI Taxonomy" id="2116684"/>
    <lineage>
        <taxon>Bacteria</taxon>
        <taxon>Bacillati</taxon>
        <taxon>Cyanobacteriota</taxon>
        <taxon>Cyanophyceae</taxon>
        <taxon>Synechococcales</taxon>
        <taxon>Prochlorococcaceae</taxon>
        <taxon>Cyanobium</taxon>
    </lineage>
</organism>
<dbReference type="Proteomes" id="UP000243002">
    <property type="component" value="Unassembled WGS sequence"/>
</dbReference>
<dbReference type="AlphaFoldDB" id="A0A2P7MZI9"/>
<feature type="domain" description="Helix-turn-helix" evidence="1">
    <location>
        <begin position="13"/>
        <end position="48"/>
    </location>
</feature>
<evidence type="ECO:0000313" key="3">
    <source>
        <dbReference type="Proteomes" id="UP000243002"/>
    </source>
</evidence>